<dbReference type="EMBL" id="MHJC01000023">
    <property type="protein sequence ID" value="OGY61399.1"/>
    <property type="molecule type" value="Genomic_DNA"/>
</dbReference>
<dbReference type="AlphaFoldDB" id="A0A1G1ZAH3"/>
<keyword evidence="2" id="KW-0812">Transmembrane</keyword>
<dbReference type="Proteomes" id="UP000176976">
    <property type="component" value="Unassembled WGS sequence"/>
</dbReference>
<evidence type="ECO:0000256" key="1">
    <source>
        <dbReference type="SAM" id="MobiDB-lite"/>
    </source>
</evidence>
<accession>A0A1G1ZAH3</accession>
<organism evidence="3 4">
    <name type="scientific">Candidatus Colwellbacteria bacterium RIFCSPLOWO2_12_FULL_44_13</name>
    <dbReference type="NCBI Taxonomy" id="1797694"/>
    <lineage>
        <taxon>Bacteria</taxon>
        <taxon>Candidatus Colwelliibacteriota</taxon>
    </lineage>
</organism>
<feature type="region of interest" description="Disordered" evidence="1">
    <location>
        <begin position="53"/>
        <end position="78"/>
    </location>
</feature>
<keyword evidence="2" id="KW-0472">Membrane</keyword>
<sequence length="159" mass="17793">MTNGETSGETSKTPNNKPFSDKTHTTLLVIFLCMGIAGFLLFVIPTKVKNKETEKSVSTTSITERPPLSSEGCAPTPVSPKAKKILETKVTLLGENQKTRWNKNVPPRTDYFFWGPEGTKVEFEDGTIWNINDCFGERRPVVRFWGPTGKKVTIAAYMY</sequence>
<name>A0A1G1ZAH3_9BACT</name>
<evidence type="ECO:0000313" key="3">
    <source>
        <dbReference type="EMBL" id="OGY61399.1"/>
    </source>
</evidence>
<protein>
    <submittedName>
        <fullName evidence="3">Uncharacterized protein</fullName>
    </submittedName>
</protein>
<evidence type="ECO:0000256" key="2">
    <source>
        <dbReference type="SAM" id="Phobius"/>
    </source>
</evidence>
<feature type="transmembrane region" description="Helical" evidence="2">
    <location>
        <begin position="25"/>
        <end position="44"/>
    </location>
</feature>
<evidence type="ECO:0000313" key="4">
    <source>
        <dbReference type="Proteomes" id="UP000176976"/>
    </source>
</evidence>
<proteinExistence type="predicted"/>
<keyword evidence="2" id="KW-1133">Transmembrane helix</keyword>
<reference evidence="3 4" key="1">
    <citation type="journal article" date="2016" name="Nat. Commun.">
        <title>Thousands of microbial genomes shed light on interconnected biogeochemical processes in an aquifer system.</title>
        <authorList>
            <person name="Anantharaman K."/>
            <person name="Brown C.T."/>
            <person name="Hug L.A."/>
            <person name="Sharon I."/>
            <person name="Castelle C.J."/>
            <person name="Probst A.J."/>
            <person name="Thomas B.C."/>
            <person name="Singh A."/>
            <person name="Wilkins M.J."/>
            <person name="Karaoz U."/>
            <person name="Brodie E.L."/>
            <person name="Williams K.H."/>
            <person name="Hubbard S.S."/>
            <person name="Banfield J.F."/>
        </authorList>
    </citation>
    <scope>NUCLEOTIDE SEQUENCE [LARGE SCALE GENOMIC DNA]</scope>
</reference>
<comment type="caution">
    <text evidence="3">The sequence shown here is derived from an EMBL/GenBank/DDBJ whole genome shotgun (WGS) entry which is preliminary data.</text>
</comment>
<gene>
    <name evidence="3" type="ORF">A3H06_00835</name>
</gene>